<dbReference type="EMBL" id="FOOU01000013">
    <property type="protein sequence ID" value="SFG76040.1"/>
    <property type="molecule type" value="Genomic_DNA"/>
</dbReference>
<comment type="subcellular location">
    <subcellularLocation>
        <location evidence="1">Cell membrane</location>
        <topology evidence="1">Multi-pass membrane protein</topology>
    </subcellularLocation>
</comment>
<dbReference type="FunFam" id="1.20.1560.10:FF:000109">
    <property type="entry name" value="Alkaline protease secretion ATP-binding protein aprD"/>
    <property type="match status" value="1"/>
</dbReference>
<keyword evidence="4 10" id="KW-0067">ATP-binding</keyword>
<dbReference type="PROSITE" id="PS00211">
    <property type="entry name" value="ABC_TRANSPORTER_1"/>
    <property type="match status" value="1"/>
</dbReference>
<evidence type="ECO:0000256" key="7">
    <source>
        <dbReference type="SAM" id="Phobius"/>
    </source>
</evidence>
<feature type="transmembrane region" description="Helical" evidence="7">
    <location>
        <begin position="71"/>
        <end position="91"/>
    </location>
</feature>
<evidence type="ECO:0000256" key="6">
    <source>
        <dbReference type="ARBA" id="ARBA00023136"/>
    </source>
</evidence>
<proteinExistence type="predicted"/>
<dbReference type="InterPro" id="IPR027417">
    <property type="entry name" value="P-loop_NTPase"/>
</dbReference>
<keyword evidence="3" id="KW-0547">Nucleotide-binding</keyword>
<dbReference type="GO" id="GO:0140359">
    <property type="term" value="F:ABC-type transporter activity"/>
    <property type="evidence" value="ECO:0007669"/>
    <property type="project" value="InterPro"/>
</dbReference>
<dbReference type="CDD" id="cd03246">
    <property type="entry name" value="ABCC_Protease_Secretion"/>
    <property type="match status" value="1"/>
</dbReference>
<dbReference type="InterPro" id="IPR039421">
    <property type="entry name" value="Type_1_exporter"/>
</dbReference>
<dbReference type="GO" id="GO:0005886">
    <property type="term" value="C:plasma membrane"/>
    <property type="evidence" value="ECO:0007669"/>
    <property type="project" value="UniProtKB-SubCell"/>
</dbReference>
<feature type="domain" description="ABC transporter" evidence="8">
    <location>
        <begin position="344"/>
        <end position="577"/>
    </location>
</feature>
<organism evidence="10 11">
    <name type="scientific">Neptunomonas qingdaonensis</name>
    <dbReference type="NCBI Taxonomy" id="1045558"/>
    <lineage>
        <taxon>Bacteria</taxon>
        <taxon>Pseudomonadati</taxon>
        <taxon>Pseudomonadota</taxon>
        <taxon>Gammaproteobacteria</taxon>
        <taxon>Oceanospirillales</taxon>
        <taxon>Oceanospirillaceae</taxon>
        <taxon>Neptunomonas</taxon>
    </lineage>
</organism>
<sequence>MEISEVMKKQSLNQKESVEKSELYKALSASRTSFISTGVFSFCINILMLAPIIYMLEVYDRVLTSSSESTLLMLTLLLVFLFIVMGTLEWVRSQVLIVTGNRLEKSLGPRVFDSLFKQSLASGGSVSTAQPLSDLLTLRQFLGGASLLTLFDAPWLPIYLGVVYLFHPLMGSVALAAAIFLIILAIVNERLTRRDIQDANKLNIENTHETQLNLRNSEVIEAMGMLPRLRDRWQQKQNELLALQTRASRQGGLITTLSKTFRMTMQSLMLGLGAYLAIQGDISGGTVIAGSILLGRALAPIDQLINSWKGFLGARGAYTRLSALLEANASQEPPMQLPPPQGRVEFKKVFVALGENAEPVLQDISFAIESGTSVAIIGPSAAGKSTLIRAMLGIYQTTRGAIRLDGAELKQWDREVLGEHIGYLPQDIELLEGTVSENIARFGEVEPEKVVAAATAAGVHQMILQLADGYSTRIKAHLLSAGQRQRIALARALYDNPKLVVLDEPNSNLDTEGDLALANALRSLKAAGSTLIVVTHRNNLLQLVDKVMVLSNGTLVAFDETAVVMKKLSQGAASPSPAVQSAPGIAPIAAQSTTQSVTHNAVVEN</sequence>
<evidence type="ECO:0000256" key="1">
    <source>
        <dbReference type="ARBA" id="ARBA00004651"/>
    </source>
</evidence>
<dbReference type="PANTHER" id="PTHR24221">
    <property type="entry name" value="ATP-BINDING CASSETTE SUB-FAMILY B"/>
    <property type="match status" value="1"/>
</dbReference>
<protein>
    <submittedName>
        <fullName evidence="10">ATP-binding cassette, subfamily C, EexD</fullName>
    </submittedName>
</protein>
<dbReference type="GO" id="GO:0016887">
    <property type="term" value="F:ATP hydrolysis activity"/>
    <property type="evidence" value="ECO:0007669"/>
    <property type="project" value="InterPro"/>
</dbReference>
<feature type="domain" description="ABC transmembrane type-1" evidence="9">
    <location>
        <begin position="39"/>
        <end position="313"/>
    </location>
</feature>
<evidence type="ECO:0000256" key="3">
    <source>
        <dbReference type="ARBA" id="ARBA00022741"/>
    </source>
</evidence>
<accession>A0A1I2UG50</accession>
<evidence type="ECO:0000256" key="4">
    <source>
        <dbReference type="ARBA" id="ARBA00022840"/>
    </source>
</evidence>
<keyword evidence="6 7" id="KW-0472">Membrane</keyword>
<dbReference type="Proteomes" id="UP000198623">
    <property type="component" value="Unassembled WGS sequence"/>
</dbReference>
<keyword evidence="11" id="KW-1185">Reference proteome</keyword>
<dbReference type="GO" id="GO:0005524">
    <property type="term" value="F:ATP binding"/>
    <property type="evidence" value="ECO:0007669"/>
    <property type="project" value="UniProtKB-KW"/>
</dbReference>
<name>A0A1I2UG50_9GAMM</name>
<dbReference type="Pfam" id="PF00005">
    <property type="entry name" value="ABC_tran"/>
    <property type="match status" value="1"/>
</dbReference>
<dbReference type="InterPro" id="IPR003439">
    <property type="entry name" value="ABC_transporter-like_ATP-bd"/>
</dbReference>
<dbReference type="GO" id="GO:0030256">
    <property type="term" value="C:type I protein secretion system complex"/>
    <property type="evidence" value="ECO:0007669"/>
    <property type="project" value="InterPro"/>
</dbReference>
<reference evidence="11" key="1">
    <citation type="submission" date="2016-10" db="EMBL/GenBank/DDBJ databases">
        <authorList>
            <person name="Varghese N."/>
            <person name="Submissions S."/>
        </authorList>
    </citation>
    <scope>NUCLEOTIDE SEQUENCE [LARGE SCALE GENOMIC DNA]</scope>
    <source>
        <strain evidence="11">CGMCC 1.10971</strain>
    </source>
</reference>
<dbReference type="InterPro" id="IPR017871">
    <property type="entry name" value="ABC_transporter-like_CS"/>
</dbReference>
<dbReference type="Gene3D" id="3.40.50.300">
    <property type="entry name" value="P-loop containing nucleotide triphosphate hydrolases"/>
    <property type="match status" value="1"/>
</dbReference>
<dbReference type="STRING" id="1045558.SAMN05216175_1134"/>
<feature type="transmembrane region" description="Helical" evidence="7">
    <location>
        <begin position="141"/>
        <end position="160"/>
    </location>
</feature>
<dbReference type="AlphaFoldDB" id="A0A1I2UG50"/>
<feature type="transmembrane region" description="Helical" evidence="7">
    <location>
        <begin position="34"/>
        <end position="56"/>
    </location>
</feature>
<dbReference type="Pfam" id="PF00664">
    <property type="entry name" value="ABC_membrane"/>
    <property type="match status" value="1"/>
</dbReference>
<dbReference type="InterPro" id="IPR047957">
    <property type="entry name" value="ABC_AprD-like_6TM"/>
</dbReference>
<feature type="transmembrane region" description="Helical" evidence="7">
    <location>
        <begin position="268"/>
        <end position="294"/>
    </location>
</feature>
<dbReference type="CDD" id="cd18586">
    <property type="entry name" value="ABC_6TM_PrtD_like"/>
    <property type="match status" value="1"/>
</dbReference>
<dbReference type="PROSITE" id="PS50929">
    <property type="entry name" value="ABC_TM1F"/>
    <property type="match status" value="1"/>
</dbReference>
<dbReference type="SMART" id="SM00382">
    <property type="entry name" value="AAA"/>
    <property type="match status" value="1"/>
</dbReference>
<dbReference type="PANTHER" id="PTHR24221:SF248">
    <property type="entry name" value="ABC TRANSPORTER TRANSMEMBRANE REGION"/>
    <property type="match status" value="1"/>
</dbReference>
<dbReference type="NCBIfam" id="TIGR01842">
    <property type="entry name" value="type_I_sec_PrtD"/>
    <property type="match status" value="1"/>
</dbReference>
<keyword evidence="2 7" id="KW-0812">Transmembrane</keyword>
<evidence type="ECO:0000259" key="9">
    <source>
        <dbReference type="PROSITE" id="PS50929"/>
    </source>
</evidence>
<evidence type="ECO:0000313" key="10">
    <source>
        <dbReference type="EMBL" id="SFG76040.1"/>
    </source>
</evidence>
<dbReference type="GO" id="GO:0034040">
    <property type="term" value="F:ATPase-coupled lipid transmembrane transporter activity"/>
    <property type="evidence" value="ECO:0007669"/>
    <property type="project" value="TreeGrafter"/>
</dbReference>
<dbReference type="Gene3D" id="1.20.1560.10">
    <property type="entry name" value="ABC transporter type 1, transmembrane domain"/>
    <property type="match status" value="1"/>
</dbReference>
<evidence type="ECO:0000313" key="11">
    <source>
        <dbReference type="Proteomes" id="UP000198623"/>
    </source>
</evidence>
<dbReference type="PROSITE" id="PS50893">
    <property type="entry name" value="ABC_TRANSPORTER_2"/>
    <property type="match status" value="1"/>
</dbReference>
<feature type="transmembrane region" description="Helical" evidence="7">
    <location>
        <begin position="166"/>
        <end position="187"/>
    </location>
</feature>
<evidence type="ECO:0000256" key="5">
    <source>
        <dbReference type="ARBA" id="ARBA00022989"/>
    </source>
</evidence>
<evidence type="ECO:0000256" key="2">
    <source>
        <dbReference type="ARBA" id="ARBA00022692"/>
    </source>
</evidence>
<dbReference type="SUPFAM" id="SSF90123">
    <property type="entry name" value="ABC transporter transmembrane region"/>
    <property type="match status" value="1"/>
</dbReference>
<dbReference type="InterPro" id="IPR003593">
    <property type="entry name" value="AAA+_ATPase"/>
</dbReference>
<evidence type="ECO:0000259" key="8">
    <source>
        <dbReference type="PROSITE" id="PS50893"/>
    </source>
</evidence>
<dbReference type="GO" id="GO:0030253">
    <property type="term" value="P:protein secretion by the type I secretion system"/>
    <property type="evidence" value="ECO:0007669"/>
    <property type="project" value="InterPro"/>
</dbReference>
<dbReference type="InterPro" id="IPR011527">
    <property type="entry name" value="ABC1_TM_dom"/>
</dbReference>
<dbReference type="InterPro" id="IPR010128">
    <property type="entry name" value="ATPase_T1SS_PrtD-like"/>
</dbReference>
<gene>
    <name evidence="10" type="ORF">SAMN05216175_1134</name>
</gene>
<dbReference type="SUPFAM" id="SSF52540">
    <property type="entry name" value="P-loop containing nucleoside triphosphate hydrolases"/>
    <property type="match status" value="1"/>
</dbReference>
<dbReference type="InterPro" id="IPR036640">
    <property type="entry name" value="ABC1_TM_sf"/>
</dbReference>
<keyword evidence="5 7" id="KW-1133">Transmembrane helix</keyword>